<keyword evidence="1" id="KW-0472">Membrane</keyword>
<feature type="transmembrane region" description="Helical" evidence="1">
    <location>
        <begin position="54"/>
        <end position="75"/>
    </location>
</feature>
<protein>
    <submittedName>
        <fullName evidence="2">Uncharacterized protein</fullName>
    </submittedName>
</protein>
<evidence type="ECO:0000313" key="2">
    <source>
        <dbReference type="EMBL" id="NYJ37394.1"/>
    </source>
</evidence>
<proteinExistence type="predicted"/>
<evidence type="ECO:0000313" key="3">
    <source>
        <dbReference type="Proteomes" id="UP000572051"/>
    </source>
</evidence>
<dbReference type="EMBL" id="JACCFS010000001">
    <property type="protein sequence ID" value="NYJ37394.1"/>
    <property type="molecule type" value="Genomic_DNA"/>
</dbReference>
<gene>
    <name evidence="2" type="ORF">HNR10_005275</name>
</gene>
<name>A0A7Z0ESA7_9ACTN</name>
<dbReference type="AlphaFoldDB" id="A0A7Z0ESA7"/>
<keyword evidence="1" id="KW-0812">Transmembrane</keyword>
<evidence type="ECO:0000256" key="1">
    <source>
        <dbReference type="SAM" id="Phobius"/>
    </source>
</evidence>
<keyword evidence="1" id="KW-1133">Transmembrane helix</keyword>
<dbReference type="RefSeq" id="WP_179828082.1">
    <property type="nucleotide sequence ID" value="NZ_JACCFS010000001.1"/>
</dbReference>
<keyword evidence="3" id="KW-1185">Reference proteome</keyword>
<comment type="caution">
    <text evidence="2">The sequence shown here is derived from an EMBL/GenBank/DDBJ whole genome shotgun (WGS) entry which is preliminary data.</text>
</comment>
<dbReference type="Proteomes" id="UP000572051">
    <property type="component" value="Unassembled WGS sequence"/>
</dbReference>
<sequence length="137" mass="14350">MDQPVHTTPTEPAARAPLTALRVTVLLHLAAILWEGVTAGQLVTFNTDALPLHYFGAFGVHAAAGVQLLAAAWLWSRARRAALGLAVLSLVAFGLGFLQAALGTYGPLQAHVPLAVVLMALVAWTAALAWVRPATRA</sequence>
<feature type="transmembrane region" description="Helical" evidence="1">
    <location>
        <begin position="108"/>
        <end position="131"/>
    </location>
</feature>
<organism evidence="2 3">
    <name type="scientific">Nocardiopsis aegyptia</name>
    <dbReference type="NCBI Taxonomy" id="220378"/>
    <lineage>
        <taxon>Bacteria</taxon>
        <taxon>Bacillati</taxon>
        <taxon>Actinomycetota</taxon>
        <taxon>Actinomycetes</taxon>
        <taxon>Streptosporangiales</taxon>
        <taxon>Nocardiopsidaceae</taxon>
        <taxon>Nocardiopsis</taxon>
    </lineage>
</organism>
<feature type="transmembrane region" description="Helical" evidence="1">
    <location>
        <begin position="12"/>
        <end position="34"/>
    </location>
</feature>
<feature type="transmembrane region" description="Helical" evidence="1">
    <location>
        <begin position="82"/>
        <end position="102"/>
    </location>
</feature>
<accession>A0A7Z0ESA7</accession>
<reference evidence="2 3" key="1">
    <citation type="submission" date="2020-07" db="EMBL/GenBank/DDBJ databases">
        <title>Sequencing the genomes of 1000 actinobacteria strains.</title>
        <authorList>
            <person name="Klenk H.-P."/>
        </authorList>
    </citation>
    <scope>NUCLEOTIDE SEQUENCE [LARGE SCALE GENOMIC DNA]</scope>
    <source>
        <strain evidence="2 3">DSM 44442</strain>
    </source>
</reference>